<dbReference type="InterPro" id="IPR031793">
    <property type="entry name" value="KICSTOR_ITFG2"/>
</dbReference>
<feature type="region of interest" description="Disordered" evidence="2">
    <location>
        <begin position="1292"/>
        <end position="1335"/>
    </location>
</feature>
<feature type="compositionally biased region" description="Acidic residues" evidence="2">
    <location>
        <begin position="725"/>
        <end position="737"/>
    </location>
</feature>
<feature type="region of interest" description="Disordered" evidence="2">
    <location>
        <begin position="2158"/>
        <end position="2181"/>
    </location>
</feature>
<feature type="compositionally biased region" description="Low complexity" evidence="2">
    <location>
        <begin position="1208"/>
        <end position="1239"/>
    </location>
</feature>
<evidence type="ECO:0000313" key="3">
    <source>
        <dbReference type="EMBL" id="KAF9585215.1"/>
    </source>
</evidence>
<keyword evidence="1" id="KW-0175">Coiled coil</keyword>
<feature type="region of interest" description="Disordered" evidence="2">
    <location>
        <begin position="2209"/>
        <end position="2275"/>
    </location>
</feature>
<feature type="compositionally biased region" description="Polar residues" evidence="2">
    <location>
        <begin position="561"/>
        <end position="584"/>
    </location>
</feature>
<sequence>MPSTRHVSLVQKLRWHVSGNISPSAFAIGDIDGFGDNAFVIGNLVGELFIFKHNNPEGLPWLSCKGLGTITAIAIGDIRNCGKNSIVVLSAEGLCHIFDIANGLEEDPGSFMASSLSGVNMSPAPGFTGTGQTPSIYSLTPTQGYSLQQQQQHGHLHPFNNSLHGQNASPLHPNLPATPSIRPVPDIHRPHHHHSHSHGHSSHYHGSHQGSTHLNHGTPTIPQQNAPNAATTSTGYYHAHNNAPSATPIHASHATFISQGVRRGSDILVGSGSARTTTAVLANLIGTPPSNSLASQTPASTSAAASGHHTRSIGGSGSAFNSPAGTPLLRPQQQLPSNAILPGHRDSLSKKPSQGNIGAREGCVNKPMVRNIGGRRVLERPNLTLPVPVNINRAYIADIDGDGLNELVLARTDRILHSYALQATKAQSPTASGTQPNNQPLNLVKLLSCTSSISTLDSSGLLSPSDERRETVIHYPSLSSLGRHYYATGTCASQSGAEPVDINDPTTRLSLTEKKRWALDGQVHCLSVTKDAQTGLPILLVAQPGLKFVMIDHAGNMSESLTQAQRNHKPSLNVSGPDTPTRSAGSGDVATDIVCGTHYVNGQKKDIIGLMSMDGVFALHDLESNTVRVHDLDSTHKIFGFSKLNFSQGDGQSHHHQRPQARSRPGFRRSSRSHYADDEHLDDDDDDDFGDIDDDVDPIDINFDEEENNINHRNDSGDGNAYVGEDLDSGDNGDDDDTVVIERHILEDGSNVECEYGSSLRQENTSQRRRRSRRHPSRQHDDYIQGSSEPCGITLTCPASSLDSSARVQPRRRPKRKGPSLLISEPYGSRFQKNDMFVGCSWSGATFFIDQDFNTAEYDFEARVCAFGAGQYAVTPGKNEPCLFYVDFEDNIYVYYNLYIQTAPTVPFQEVVKTDANLVRTSRKIYLSDKKQCEDNQQKEASSTTETANVSTLEDATATLTMNTSTVQEGDSTSAEEESSKNDTDTQIPSHPDDLGASSVATLWMERDMKDFIHDSLYNANRYEDEYQRLRRLADYERAKKVAFYEAEARREREQEEKQERERLAAERARVVAAAAAAAAAASAEAEGVDSPPAKSPLAFIDPLDMRSPKGALSDGAITSKNTRSDVNDNEENNSVGSLPELSRHSLTGTTRPGRDKIAQRGRFSAHDLTTNFESSSPPRLHYSARSHGSAAGSGSSASPFPNRFSRRGSGSPSGITSGNDAQSLSPMSPLSPTTPSLPKSKRTLEAGSSGSAGDSTHRSGKGGSLRERRRSSLLIKDVLANYDASMAYAEHPAPLKSPTSPTSSSSSLLTAQQMTGQQSGIASSSASASAGGQSASSTALNSIMKRFSFKDIGNGGRLSRVTNASSGTGGNASGGGASQALATAQSLGFHGAALLGKGKALDNRVGKGVGVSGRRLGMKSRLSQQQDREDESDEGEELEGVEEEGHKESSFVPGEGRSFEADDESNAGTDGDHLLDFESASRKSIGDGDEAQLGLGLCPVQEFDLDPVSEEFFRGVEEHACQEDENEGGENDMVGVYTPSTISPIPSPGRLSGNQAGAEAEPSPSLDSSAFVFARNLLLSPLHRGGGGGGAVSVPVMNTTSVLSAVAPPRTHTRRKSAFGLLEIGMGFLPSSTPREVVSASTSSLPPPPQAHGLSTATSAPTSTMATATTSGSSSQLGSPLPPPLVPPTLTGHSMGPTPDGRRSRAESVLSTGSDIGGIIVPDITLLASSFPGTSPAHPTSGPSISRDETVDTLEEEGAIDEDDRGDHRQGRADALRRKDDTQESLAMAASQSFNRHPPRRSATLDSQDSARGSGSGSDTGTGKGNHTIGIRRRGSSGQIVSGSAQTAEGGGVGNANTSANTSGDVRLMPAPLPRSTQHHHRQQQYLVQHQQQQQQQPRHHRQSSSGSITGQSDARDGGNSPASSHISFTANTRSSETYSHLHHAPPTLLRENSNSGFASLSRLAGSGGSMSGGMGGGGGASGSGLIGVGGIVVGGKSSSTTSSATVSEFGGSGPSSPLASNITATNPILSNTLVSGIRGDAHGSQQLQSTTMTSSNSGGGGGGGAIAQFHVHAQAHMVEDDRASIRSRTSTYHEDVSGSHGRSAAGSASGIFGIIQTNNAPSISQQPLPPTNTISDSLVKRLEELQQHDQELIERRQREKEREKEKKEPQEQRSKSTMATAAAAAAVVAGGILRPSALSRANSGASVHSSFSYRSGFGGGGGGQQQPSSTSQVPISQGSTTSSGAGKSPGGGSAPASGSSLAMKDRHQSIQEH</sequence>
<feature type="region of interest" description="Disordered" evidence="2">
    <location>
        <begin position="2082"/>
        <end position="2107"/>
    </location>
</feature>
<feature type="region of interest" description="Disordered" evidence="2">
    <location>
        <begin position="1998"/>
        <end position="2024"/>
    </location>
</feature>
<dbReference type="Proteomes" id="UP000780801">
    <property type="component" value="Unassembled WGS sequence"/>
</dbReference>
<feature type="compositionally biased region" description="Low complexity" evidence="2">
    <location>
        <begin position="2046"/>
        <end position="2058"/>
    </location>
</feature>
<feature type="region of interest" description="Disordered" evidence="2">
    <location>
        <begin position="2044"/>
        <end position="2068"/>
    </location>
</feature>
<feature type="compositionally biased region" description="Acidic residues" evidence="2">
    <location>
        <begin position="1429"/>
        <end position="1443"/>
    </location>
</feature>
<feature type="region of interest" description="Disordered" evidence="2">
    <location>
        <begin position="802"/>
        <end position="824"/>
    </location>
</feature>
<feature type="coiled-coil region" evidence="1">
    <location>
        <begin position="1020"/>
        <end position="1069"/>
    </location>
</feature>
<feature type="compositionally biased region" description="Polar residues" evidence="2">
    <location>
        <begin position="1905"/>
        <end position="1914"/>
    </location>
</feature>
<feature type="compositionally biased region" description="Low complexity" evidence="2">
    <location>
        <begin position="292"/>
        <end position="306"/>
    </location>
</feature>
<feature type="region of interest" description="Disordered" evidence="2">
    <location>
        <begin position="1544"/>
        <end position="1564"/>
    </location>
</feature>
<feature type="region of interest" description="Disordered" evidence="2">
    <location>
        <begin position="561"/>
        <end position="587"/>
    </location>
</feature>
<feature type="compositionally biased region" description="Polar residues" evidence="2">
    <location>
        <begin position="1856"/>
        <end position="1865"/>
    </location>
</feature>
<feature type="compositionally biased region" description="Polar residues" evidence="2">
    <location>
        <begin position="159"/>
        <end position="169"/>
    </location>
</feature>
<dbReference type="EMBL" id="JAABOA010000228">
    <property type="protein sequence ID" value="KAF9585215.1"/>
    <property type="molecule type" value="Genomic_DNA"/>
</dbReference>
<organism evidence="3 4">
    <name type="scientific">Lunasporangiospora selenospora</name>
    <dbReference type="NCBI Taxonomy" id="979761"/>
    <lineage>
        <taxon>Eukaryota</taxon>
        <taxon>Fungi</taxon>
        <taxon>Fungi incertae sedis</taxon>
        <taxon>Mucoromycota</taxon>
        <taxon>Mortierellomycotina</taxon>
        <taxon>Mortierellomycetes</taxon>
        <taxon>Mortierellales</taxon>
        <taxon>Mortierellaceae</taxon>
        <taxon>Lunasporangiospora</taxon>
    </lineage>
</organism>
<feature type="compositionally biased region" description="Low complexity" evidence="2">
    <location>
        <begin position="2227"/>
        <end position="2248"/>
    </location>
</feature>
<feature type="region of interest" description="Disordered" evidence="2">
    <location>
        <begin position="149"/>
        <end position="244"/>
    </location>
</feature>
<feature type="region of interest" description="Disordered" evidence="2">
    <location>
        <begin position="1355"/>
        <end position="1379"/>
    </location>
</feature>
<dbReference type="GO" id="GO:0032006">
    <property type="term" value="P:regulation of TOR signaling"/>
    <property type="evidence" value="ECO:0007669"/>
    <property type="project" value="TreeGrafter"/>
</dbReference>
<feature type="compositionally biased region" description="Basic and acidic residues" evidence="2">
    <location>
        <begin position="1766"/>
        <end position="1783"/>
    </location>
</feature>
<feature type="compositionally biased region" description="Gly residues" evidence="2">
    <location>
        <begin position="1815"/>
        <end position="1825"/>
    </location>
</feature>
<proteinExistence type="predicted"/>
<feature type="compositionally biased region" description="Basic residues" evidence="2">
    <location>
        <begin position="767"/>
        <end position="777"/>
    </location>
</feature>
<feature type="compositionally biased region" description="Low complexity" evidence="2">
    <location>
        <begin position="1885"/>
        <end position="1898"/>
    </location>
</feature>
<feature type="compositionally biased region" description="Polar residues" evidence="2">
    <location>
        <begin position="962"/>
        <end position="973"/>
    </location>
</feature>
<dbReference type="InterPro" id="IPR028994">
    <property type="entry name" value="Integrin_alpha_N"/>
</dbReference>
<dbReference type="SUPFAM" id="SSF69318">
    <property type="entry name" value="Integrin alpha N-terminal domain"/>
    <property type="match status" value="1"/>
</dbReference>
<feature type="region of interest" description="Disordered" evidence="2">
    <location>
        <begin position="1111"/>
        <end position="1270"/>
    </location>
</feature>
<name>A0A9P6G2T2_9FUNG</name>
<comment type="caution">
    <text evidence="3">The sequence shown here is derived from an EMBL/GenBank/DDBJ whole genome shotgun (WGS) entry which is preliminary data.</text>
</comment>
<feature type="compositionally biased region" description="Low complexity" evidence="2">
    <location>
        <begin position="1998"/>
        <end position="2009"/>
    </location>
</feature>
<feature type="compositionally biased region" description="Basic residues" evidence="2">
    <location>
        <begin position="654"/>
        <end position="672"/>
    </location>
</feature>
<evidence type="ECO:0000256" key="2">
    <source>
        <dbReference type="SAM" id="MobiDB-lite"/>
    </source>
</evidence>
<feature type="compositionally biased region" description="Basic and acidic residues" evidence="2">
    <location>
        <begin position="2158"/>
        <end position="2176"/>
    </location>
</feature>
<feature type="region of interest" description="Disordered" evidence="2">
    <location>
        <begin position="288"/>
        <end position="362"/>
    </location>
</feature>
<keyword evidence="3" id="KW-0401">Integrin</keyword>
<feature type="compositionally biased region" description="Acidic residues" evidence="2">
    <location>
        <begin position="679"/>
        <end position="708"/>
    </location>
</feature>
<feature type="compositionally biased region" description="Acidic residues" evidence="2">
    <location>
        <begin position="1752"/>
        <end position="1765"/>
    </location>
</feature>
<dbReference type="OrthoDB" id="9996127at2759"/>
<feature type="compositionally biased region" description="Low complexity" evidence="2">
    <location>
        <begin position="1295"/>
        <end position="1335"/>
    </location>
</feature>
<dbReference type="GO" id="GO:0007229">
    <property type="term" value="P:integrin-mediated signaling pathway"/>
    <property type="evidence" value="ECO:0007669"/>
    <property type="project" value="UniProtKB-KW"/>
</dbReference>
<feature type="region of interest" description="Disordered" evidence="2">
    <location>
        <begin position="1633"/>
        <end position="1711"/>
    </location>
</feature>
<feature type="region of interest" description="Disordered" evidence="2">
    <location>
        <begin position="1409"/>
        <end position="1475"/>
    </location>
</feature>
<feature type="compositionally biased region" description="Polar residues" evidence="2">
    <location>
        <begin position="1732"/>
        <end position="1745"/>
    </location>
</feature>
<feature type="compositionally biased region" description="Gly residues" evidence="2">
    <location>
        <begin position="1368"/>
        <end position="1378"/>
    </location>
</feature>
<dbReference type="PANTHER" id="PTHR16317">
    <property type="entry name" value="INTEGRIN ALPHA REPEAT DOMAIN-CONTAINING"/>
    <property type="match status" value="1"/>
</dbReference>
<evidence type="ECO:0000313" key="4">
    <source>
        <dbReference type="Proteomes" id="UP000780801"/>
    </source>
</evidence>
<feature type="region of interest" description="Disordered" evidence="2">
    <location>
        <begin position="755"/>
        <end position="789"/>
    </location>
</feature>
<dbReference type="PANTHER" id="PTHR16317:SF1">
    <property type="entry name" value="KICSTOR COMPLEX PROTEIN ITFG2"/>
    <property type="match status" value="1"/>
</dbReference>
<reference evidence="3" key="1">
    <citation type="journal article" date="2020" name="Fungal Divers.">
        <title>Resolving the Mortierellaceae phylogeny through synthesis of multi-gene phylogenetics and phylogenomics.</title>
        <authorList>
            <person name="Vandepol N."/>
            <person name="Liber J."/>
            <person name="Desiro A."/>
            <person name="Na H."/>
            <person name="Kennedy M."/>
            <person name="Barry K."/>
            <person name="Grigoriev I.V."/>
            <person name="Miller A.N."/>
            <person name="O'Donnell K."/>
            <person name="Stajich J.E."/>
            <person name="Bonito G."/>
        </authorList>
    </citation>
    <scope>NUCLEOTIDE SEQUENCE</scope>
    <source>
        <strain evidence="3">KOD1015</strain>
    </source>
</reference>
<feature type="compositionally biased region" description="Polar residues" evidence="2">
    <location>
        <begin position="1633"/>
        <end position="1645"/>
    </location>
</feature>
<gene>
    <name evidence="3" type="primary">ITFG2</name>
    <name evidence="3" type="ORF">BGW38_003379</name>
</gene>
<feature type="compositionally biased region" description="Low complexity" evidence="2">
    <location>
        <begin position="1654"/>
        <end position="1680"/>
    </location>
</feature>
<feature type="compositionally biased region" description="Polar residues" evidence="2">
    <location>
        <begin position="1168"/>
        <end position="1178"/>
    </location>
</feature>
<keyword evidence="4" id="KW-1185">Reference proteome</keyword>
<feature type="compositionally biased region" description="Low complexity" evidence="2">
    <location>
        <begin position="1184"/>
        <end position="1199"/>
    </location>
</feature>
<feature type="compositionally biased region" description="Basic residues" evidence="2">
    <location>
        <begin position="809"/>
        <end position="818"/>
    </location>
</feature>
<protein>
    <submittedName>
        <fullName evidence="3">Integrin alpha FG-GAP repeat-containing protein 2</fullName>
    </submittedName>
</protein>
<feature type="compositionally biased region" description="Polar residues" evidence="2">
    <location>
        <begin position="214"/>
        <end position="235"/>
    </location>
</feature>
<accession>A0A9P6G2T2</accession>
<feature type="compositionally biased region" description="Basic and acidic residues" evidence="2">
    <location>
        <begin position="2265"/>
        <end position="2275"/>
    </location>
</feature>
<feature type="region of interest" description="Disordered" evidence="2">
    <location>
        <begin position="1732"/>
        <end position="1929"/>
    </location>
</feature>
<feature type="region of interest" description="Disordered" evidence="2">
    <location>
        <begin position="962"/>
        <end position="995"/>
    </location>
</feature>
<feature type="region of interest" description="Disordered" evidence="2">
    <location>
        <begin position="648"/>
        <end position="737"/>
    </location>
</feature>
<feature type="compositionally biased region" description="Basic residues" evidence="2">
    <location>
        <begin position="189"/>
        <end position="206"/>
    </location>
</feature>
<feature type="compositionally biased region" description="Polar residues" evidence="2">
    <location>
        <begin position="1837"/>
        <end position="1848"/>
    </location>
</feature>
<dbReference type="Pfam" id="PF15907">
    <property type="entry name" value="Itfg2"/>
    <property type="match status" value="2"/>
</dbReference>
<evidence type="ECO:0000256" key="1">
    <source>
        <dbReference type="SAM" id="Coils"/>
    </source>
</evidence>